<gene>
    <name evidence="1" type="ORF">HMPREF0551_2465</name>
</gene>
<proteinExistence type="predicted"/>
<dbReference type="InterPro" id="IPR029057">
    <property type="entry name" value="PRTase-like"/>
</dbReference>
<dbReference type="InterPro" id="IPR000836">
    <property type="entry name" value="PRTase_dom"/>
</dbReference>
<evidence type="ECO:0000313" key="1">
    <source>
        <dbReference type="EMBL" id="EFV93775.1"/>
    </source>
</evidence>
<dbReference type="AlphaFoldDB" id="E7S0K1"/>
<dbReference type="SUPFAM" id="SSF53271">
    <property type="entry name" value="PRTase-like"/>
    <property type="match status" value="1"/>
</dbReference>
<dbReference type="CDD" id="cd06223">
    <property type="entry name" value="PRTases_typeI"/>
    <property type="match status" value="1"/>
</dbReference>
<organism evidence="1 2">
    <name type="scientific">Lautropia mirabilis ATCC 51599</name>
    <dbReference type="NCBI Taxonomy" id="887898"/>
    <lineage>
        <taxon>Bacteria</taxon>
        <taxon>Pseudomonadati</taxon>
        <taxon>Pseudomonadota</taxon>
        <taxon>Betaproteobacteria</taxon>
        <taxon>Burkholderiales</taxon>
        <taxon>Burkholderiaceae</taxon>
        <taxon>Lautropia</taxon>
    </lineage>
</organism>
<comment type="caution">
    <text evidence="1">The sequence shown here is derived from an EMBL/GenBank/DDBJ whole genome shotgun (WGS) entry which is preliminary data.</text>
</comment>
<dbReference type="eggNOG" id="COG1040">
    <property type="taxonomic scope" value="Bacteria"/>
</dbReference>
<sequence length="244" mass="27737">MSFERQSSQGKVIMKTEVRKIVGGQWDDGYAMDQYSQVLWRPGVNSAKKFWGKTRTQAGDLIYRLKYSHEREAAMPIAEQLAGSILSRFGGSTPYVVPMPPSMARDWQPVTEISRHLAKVKGFKLLQGFLGKRCDGNQIKNIDTKKAKLDFLRDSFWVDESRIPRGRHDVILVDDVCRSRATLEVACEWLRSSRYVGRIFVAVVATCGFVDDRPDWSSIPESFDLVRSDRHAADLEFSLRSQGA</sequence>
<dbReference type="Gene3D" id="3.40.50.2020">
    <property type="match status" value="1"/>
</dbReference>
<dbReference type="EMBL" id="AEQP01000023">
    <property type="protein sequence ID" value="EFV93775.1"/>
    <property type="molecule type" value="Genomic_DNA"/>
</dbReference>
<protein>
    <recommendedName>
        <fullName evidence="3">Phosphoribosyltransferase domain-containing protein</fullName>
    </recommendedName>
</protein>
<keyword evidence="2" id="KW-1185">Reference proteome</keyword>
<accession>E7S0K1</accession>
<dbReference type="HOGENOM" id="CLU_099407_0_0_4"/>
<evidence type="ECO:0008006" key="3">
    <source>
        <dbReference type="Google" id="ProtNLM"/>
    </source>
</evidence>
<reference evidence="1 2" key="1">
    <citation type="submission" date="2010-12" db="EMBL/GenBank/DDBJ databases">
        <authorList>
            <person name="Muzny D."/>
            <person name="Qin X."/>
            <person name="Deng J."/>
            <person name="Jiang H."/>
            <person name="Liu Y."/>
            <person name="Qu J."/>
            <person name="Song X.-Z."/>
            <person name="Zhang L."/>
            <person name="Thornton R."/>
            <person name="Coyle M."/>
            <person name="Francisco L."/>
            <person name="Jackson L."/>
            <person name="Javaid M."/>
            <person name="Korchina V."/>
            <person name="Kovar C."/>
            <person name="Mata R."/>
            <person name="Mathew T."/>
            <person name="Ngo R."/>
            <person name="Nguyen L."/>
            <person name="Nguyen N."/>
            <person name="Okwuonu G."/>
            <person name="Ongeri F."/>
            <person name="Pham C."/>
            <person name="Simmons D."/>
            <person name="Wilczek-Boney K."/>
            <person name="Hale W."/>
            <person name="Jakkamsetti A."/>
            <person name="Pham P."/>
            <person name="Ruth R."/>
            <person name="San Lucas F."/>
            <person name="Warren J."/>
            <person name="Zhang J."/>
            <person name="Zhao Z."/>
            <person name="Zhou C."/>
            <person name="Zhu D."/>
            <person name="Lee S."/>
            <person name="Bess C."/>
            <person name="Blankenburg K."/>
            <person name="Forbes L."/>
            <person name="Fu Q."/>
            <person name="Gubbala S."/>
            <person name="Hirani K."/>
            <person name="Jayaseelan J.C."/>
            <person name="Lara F."/>
            <person name="Munidasa M."/>
            <person name="Palculict T."/>
            <person name="Patil S."/>
            <person name="Pu L.-L."/>
            <person name="Saada N."/>
            <person name="Tang L."/>
            <person name="Weissenberger G."/>
            <person name="Zhu Y."/>
            <person name="Hemphill L."/>
            <person name="Shang Y."/>
            <person name="Youmans B."/>
            <person name="Ayvaz T."/>
            <person name="Ross M."/>
            <person name="Santibanez J."/>
            <person name="Aqrawi P."/>
            <person name="Gross S."/>
            <person name="Joshi V."/>
            <person name="Fowler G."/>
            <person name="Nazareth L."/>
            <person name="Reid J."/>
            <person name="Worley K."/>
            <person name="Petrosino J."/>
            <person name="Highlander S."/>
            <person name="Gibbs R."/>
        </authorList>
    </citation>
    <scope>NUCLEOTIDE SEQUENCE [LARGE SCALE GENOMIC DNA]</scope>
    <source>
        <strain evidence="1 2">ATCC 51599</strain>
    </source>
</reference>
<dbReference type="Proteomes" id="UP000011021">
    <property type="component" value="Unassembled WGS sequence"/>
</dbReference>
<evidence type="ECO:0000313" key="2">
    <source>
        <dbReference type="Proteomes" id="UP000011021"/>
    </source>
</evidence>
<dbReference type="STRING" id="887898.HMPREF0551_2465"/>
<name>E7S0K1_9BURK</name>